<protein>
    <recommendedName>
        <fullName evidence="6">3-isopropylmalate dehydratase large subunit</fullName>
        <ecNumber evidence="6">4.2.1.33</ecNumber>
    </recommendedName>
    <alternativeName>
        <fullName evidence="6">Alpha-IPM isomerase</fullName>
        <shortName evidence="6">IPMI</shortName>
    </alternativeName>
    <alternativeName>
        <fullName evidence="6">Isopropylmalate isomerase</fullName>
    </alternativeName>
</protein>
<comment type="pathway">
    <text evidence="6">Amino-acid biosynthesis; L-leucine biosynthesis; L-leucine from 3-methyl-2-oxobutanoate: step 2/4.</text>
</comment>
<dbReference type="NCBIfam" id="TIGR01343">
    <property type="entry name" value="hacA_fam"/>
    <property type="match status" value="1"/>
</dbReference>
<evidence type="ECO:0000313" key="9">
    <source>
        <dbReference type="Proteomes" id="UP001225644"/>
    </source>
</evidence>
<keyword evidence="3 6" id="KW-0408">Iron</keyword>
<dbReference type="InterPro" id="IPR001030">
    <property type="entry name" value="Acoase/IPM_deHydtase_lsu_aba"/>
</dbReference>
<dbReference type="EC" id="4.2.1.33" evidence="6"/>
<proteinExistence type="inferred from homology"/>
<keyword evidence="5 6" id="KW-0456">Lyase</keyword>
<dbReference type="CDD" id="cd01583">
    <property type="entry name" value="IPMI"/>
    <property type="match status" value="1"/>
</dbReference>
<dbReference type="NCBIfam" id="TIGR02086">
    <property type="entry name" value="IPMI_arch"/>
    <property type="match status" value="1"/>
</dbReference>
<dbReference type="InterPro" id="IPR036008">
    <property type="entry name" value="Aconitase_4Fe-4S_dom"/>
</dbReference>
<dbReference type="RefSeq" id="WP_307399501.1">
    <property type="nucleotide sequence ID" value="NZ_JAUSUX010000002.1"/>
</dbReference>
<comment type="function">
    <text evidence="6">Catalyzes the isomerization between 2-isopropylmalate and 3-isopropylmalate, via the formation of 2-isopropylmaleate.</text>
</comment>
<evidence type="ECO:0000256" key="4">
    <source>
        <dbReference type="ARBA" id="ARBA00023014"/>
    </source>
</evidence>
<evidence type="ECO:0000256" key="3">
    <source>
        <dbReference type="ARBA" id="ARBA00023004"/>
    </source>
</evidence>
<dbReference type="GO" id="GO:0047508">
    <property type="term" value="F:(R)-2-methylmalate dehydratase activity"/>
    <property type="evidence" value="ECO:0007669"/>
    <property type="project" value="UniProtKB-EC"/>
</dbReference>
<evidence type="ECO:0000256" key="5">
    <source>
        <dbReference type="ARBA" id="ARBA00023239"/>
    </source>
</evidence>
<evidence type="ECO:0000256" key="6">
    <source>
        <dbReference type="HAMAP-Rule" id="MF_01027"/>
    </source>
</evidence>
<dbReference type="SUPFAM" id="SSF53732">
    <property type="entry name" value="Aconitase iron-sulfur domain"/>
    <property type="match status" value="1"/>
</dbReference>
<dbReference type="InterPro" id="IPR050067">
    <property type="entry name" value="IPM_dehydratase_rel_enz"/>
</dbReference>
<sequence>MGMTMAEKILARKAGKTRVSPGEIVMARVDCAMMDDILGPRVQIADELKRLGATIWDRQKVVVISDHYAPAANVKQAEILAFTRRWVQEVGIENYYEGQGPCHQILAEKGFSLPGTLLVGTDSHTCTAGAFGCFGTGIGSTEMLGVMVTGQIWLRVPETIRINWEGTLARGVMAKDVVLKTIGDIGHAGATYKVMEFAGSAIRQMPLDERMCLTNMAVEAGAKTGLIEPDEQVFDFLSTIGRTGYEPVYSDPDAAYSQVLSYNAGGLDPQVACPHEVDNIRSVDQVAGIKIDQAYLGSCTGGRFHDLAVAAQILKNRRVAPHTRLLVSPASRDIWLKASRAGILDVLAEAGAMILAPSCGACLGLHSGILAAGERCISATNRNFIGRMGSKESEVYLASPATVAASAVEGRIADPRHYL</sequence>
<comment type="caution">
    <text evidence="8">The sequence shown here is derived from an EMBL/GenBank/DDBJ whole genome shotgun (WGS) entry which is preliminary data.</text>
</comment>
<dbReference type="InterPro" id="IPR015931">
    <property type="entry name" value="Acnase/IPM_dHydase_lsu_aba_1/3"/>
</dbReference>
<dbReference type="HAMAP" id="MF_01027">
    <property type="entry name" value="LeuC_type2"/>
    <property type="match status" value="1"/>
</dbReference>
<comment type="catalytic activity">
    <reaction evidence="6">
        <text>(2R,3S)-3-isopropylmalate = (2S)-2-isopropylmalate</text>
        <dbReference type="Rhea" id="RHEA:32287"/>
        <dbReference type="ChEBI" id="CHEBI:1178"/>
        <dbReference type="ChEBI" id="CHEBI:35121"/>
        <dbReference type="EC" id="4.2.1.33"/>
    </reaction>
</comment>
<dbReference type="EMBL" id="JAUSUX010000002">
    <property type="protein sequence ID" value="MDQ0285379.1"/>
    <property type="molecule type" value="Genomic_DNA"/>
</dbReference>
<keyword evidence="2 6" id="KW-0479">Metal-binding</keyword>
<dbReference type="PRINTS" id="PR00415">
    <property type="entry name" value="ACONITASE"/>
</dbReference>
<evidence type="ECO:0000259" key="7">
    <source>
        <dbReference type="Pfam" id="PF00330"/>
    </source>
</evidence>
<comment type="similarity">
    <text evidence="6">Belongs to the aconitase/IPM isomerase family. LeuC type 2 subfamily.</text>
</comment>
<feature type="binding site" evidence="6">
    <location>
        <position position="299"/>
    </location>
    <ligand>
        <name>[4Fe-4S] cluster</name>
        <dbReference type="ChEBI" id="CHEBI:49883"/>
    </ligand>
</feature>
<dbReference type="GO" id="GO:0003861">
    <property type="term" value="F:3-isopropylmalate dehydratase activity"/>
    <property type="evidence" value="ECO:0007669"/>
    <property type="project" value="UniProtKB-EC"/>
</dbReference>
<feature type="binding site" evidence="6">
    <location>
        <position position="359"/>
    </location>
    <ligand>
        <name>[4Fe-4S] cluster</name>
        <dbReference type="ChEBI" id="CHEBI:49883"/>
    </ligand>
</feature>
<dbReference type="PROSITE" id="PS01244">
    <property type="entry name" value="ACONITASE_2"/>
    <property type="match status" value="1"/>
</dbReference>
<feature type="domain" description="Aconitase/3-isopropylmalate dehydratase large subunit alpha/beta/alpha" evidence="7">
    <location>
        <begin position="29"/>
        <end position="285"/>
    </location>
</feature>
<keyword evidence="6" id="KW-0100">Branched-chain amino acid biosynthesis</keyword>
<dbReference type="InterPro" id="IPR018136">
    <property type="entry name" value="Aconitase_4Fe-4S_BS"/>
</dbReference>
<dbReference type="InterPro" id="IPR033941">
    <property type="entry name" value="IPMI_cat"/>
</dbReference>
<comment type="subunit">
    <text evidence="6">Heterodimer of LeuC and LeuD.</text>
</comment>
<name>A0ABU0AY16_9FIRM</name>
<comment type="cofactor">
    <cofactor evidence="6">
        <name>[4Fe-4S] cluster</name>
        <dbReference type="ChEBI" id="CHEBI:49883"/>
    </cofactor>
    <text evidence="6">Binds 1 [4Fe-4S] cluster per subunit.</text>
</comment>
<dbReference type="InterPro" id="IPR011826">
    <property type="entry name" value="HAcnase/IPMdehydase_lsu_prok"/>
</dbReference>
<reference evidence="8 9" key="1">
    <citation type="submission" date="2023-07" db="EMBL/GenBank/DDBJ databases">
        <title>Genomic Encyclopedia of Type Strains, Phase IV (KMG-IV): sequencing the most valuable type-strain genomes for metagenomic binning, comparative biology and taxonomic classification.</title>
        <authorList>
            <person name="Goeker M."/>
        </authorList>
    </citation>
    <scope>NUCLEOTIDE SEQUENCE [LARGE SCALE GENOMIC DNA]</scope>
    <source>
        <strain evidence="8 9">DSM 12396</strain>
    </source>
</reference>
<accession>A0ABU0AY16</accession>
<dbReference type="InterPro" id="IPR006251">
    <property type="entry name" value="Homoacnase/IPMdehydase_lsu"/>
</dbReference>
<evidence type="ECO:0000256" key="2">
    <source>
        <dbReference type="ARBA" id="ARBA00022723"/>
    </source>
</evidence>
<dbReference type="NCBIfam" id="NF001614">
    <property type="entry name" value="PRK00402.1"/>
    <property type="match status" value="1"/>
</dbReference>
<organism evidence="8 9">
    <name type="scientific">Desulfofundulus luciae</name>
    <dbReference type="NCBI Taxonomy" id="74702"/>
    <lineage>
        <taxon>Bacteria</taxon>
        <taxon>Bacillati</taxon>
        <taxon>Bacillota</taxon>
        <taxon>Clostridia</taxon>
        <taxon>Eubacteriales</taxon>
        <taxon>Peptococcaceae</taxon>
        <taxon>Desulfofundulus</taxon>
    </lineage>
</organism>
<feature type="binding site" evidence="6">
    <location>
        <position position="362"/>
    </location>
    <ligand>
        <name>[4Fe-4S] cluster</name>
        <dbReference type="ChEBI" id="CHEBI:49883"/>
    </ligand>
</feature>
<dbReference type="Pfam" id="PF00330">
    <property type="entry name" value="Aconitase"/>
    <property type="match status" value="1"/>
</dbReference>
<evidence type="ECO:0000256" key="1">
    <source>
        <dbReference type="ARBA" id="ARBA00022485"/>
    </source>
</evidence>
<keyword evidence="4 6" id="KW-0411">Iron-sulfur</keyword>
<gene>
    <name evidence="6" type="primary">leuC</name>
    <name evidence="8" type="ORF">J2Z49_000472</name>
</gene>
<dbReference type="PANTHER" id="PTHR43822">
    <property type="entry name" value="HOMOACONITASE, MITOCHONDRIAL-RELATED"/>
    <property type="match status" value="1"/>
</dbReference>
<keyword evidence="6" id="KW-0432">Leucine biosynthesis</keyword>
<dbReference type="Proteomes" id="UP001225644">
    <property type="component" value="Unassembled WGS sequence"/>
</dbReference>
<keyword evidence="9" id="KW-1185">Reference proteome</keyword>
<dbReference type="Gene3D" id="3.30.499.10">
    <property type="entry name" value="Aconitase, domain 3"/>
    <property type="match status" value="2"/>
</dbReference>
<evidence type="ECO:0000313" key="8">
    <source>
        <dbReference type="EMBL" id="MDQ0285379.1"/>
    </source>
</evidence>
<keyword evidence="6" id="KW-0028">Amino-acid biosynthesis</keyword>
<keyword evidence="1 6" id="KW-0004">4Fe-4S</keyword>
<dbReference type="PANTHER" id="PTHR43822:SF2">
    <property type="entry name" value="HOMOACONITASE, MITOCHONDRIAL"/>
    <property type="match status" value="1"/>
</dbReference>